<dbReference type="Proteomes" id="UP000466345">
    <property type="component" value="Unassembled WGS sequence"/>
</dbReference>
<comment type="caution">
    <text evidence="2">The sequence shown here is derived from an EMBL/GenBank/DDBJ whole genome shotgun (WGS) entry which is preliminary data.</text>
</comment>
<feature type="transmembrane region" description="Helical" evidence="1">
    <location>
        <begin position="47"/>
        <end position="67"/>
    </location>
</feature>
<keyword evidence="1" id="KW-0812">Transmembrane</keyword>
<keyword evidence="3" id="KW-1185">Reference proteome</keyword>
<keyword evidence="1" id="KW-0472">Membrane</keyword>
<sequence length="68" mass="6846">MSTQNLLMLLLALVVLAAVAVIAGLIGYSVAREGGSPVSTAIGRGSVVFFSAMTLFIALLAVLVPAVT</sequence>
<evidence type="ECO:0000256" key="1">
    <source>
        <dbReference type="SAM" id="Phobius"/>
    </source>
</evidence>
<name>A0A7K0CU24_9ACTN</name>
<gene>
    <name evidence="2" type="ORF">SRB5_70660</name>
</gene>
<dbReference type="AlphaFoldDB" id="A0A7K0CU24"/>
<protein>
    <submittedName>
        <fullName evidence="2">Uncharacterized protein</fullName>
    </submittedName>
</protein>
<dbReference type="EMBL" id="WEGJ01000079">
    <property type="protein sequence ID" value="MQY16863.1"/>
    <property type="molecule type" value="Genomic_DNA"/>
</dbReference>
<evidence type="ECO:0000313" key="2">
    <source>
        <dbReference type="EMBL" id="MQY16863.1"/>
    </source>
</evidence>
<reference evidence="2 3" key="1">
    <citation type="submission" date="2019-10" db="EMBL/GenBank/DDBJ databases">
        <title>Streptomyces smaragdinus sp. nov. and Streptomyces fabii sp. nov., isolated from the gut of fungus growing-termite Macrotermes natalensis.</title>
        <authorList>
            <person name="Schwitalla J."/>
            <person name="Benndorf R."/>
            <person name="Martin K."/>
            <person name="De Beer W."/>
            <person name="Kaster A.-K."/>
            <person name="Vollmers J."/>
            <person name="Poulsen M."/>
            <person name="Beemelmanns C."/>
        </authorList>
    </citation>
    <scope>NUCLEOTIDE SEQUENCE [LARGE SCALE GENOMIC DNA]</scope>
    <source>
        <strain evidence="2 3">RB5</strain>
    </source>
</reference>
<evidence type="ECO:0000313" key="3">
    <source>
        <dbReference type="Proteomes" id="UP000466345"/>
    </source>
</evidence>
<keyword evidence="1" id="KW-1133">Transmembrane helix</keyword>
<organism evidence="2 3">
    <name type="scientific">Streptomyces smaragdinus</name>
    <dbReference type="NCBI Taxonomy" id="2585196"/>
    <lineage>
        <taxon>Bacteria</taxon>
        <taxon>Bacillati</taxon>
        <taxon>Actinomycetota</taxon>
        <taxon>Actinomycetes</taxon>
        <taxon>Kitasatosporales</taxon>
        <taxon>Streptomycetaceae</taxon>
        <taxon>Streptomyces</taxon>
    </lineage>
</organism>
<dbReference type="OrthoDB" id="4345444at2"/>
<accession>A0A7K0CU24</accession>
<dbReference type="RefSeq" id="WP_153457905.1">
    <property type="nucleotide sequence ID" value="NZ_WEGJ01000079.1"/>
</dbReference>
<proteinExistence type="predicted"/>